<dbReference type="NCBIfam" id="TIGR01842">
    <property type="entry name" value="type_I_sec_PrtD"/>
    <property type="match status" value="1"/>
</dbReference>
<evidence type="ECO:0000256" key="6">
    <source>
        <dbReference type="ARBA" id="ARBA00023136"/>
    </source>
</evidence>
<dbReference type="InterPro" id="IPR017871">
    <property type="entry name" value="ABC_transporter-like_CS"/>
</dbReference>
<accession>A0ABY2XLD9</accession>
<feature type="domain" description="ABC transporter" evidence="8">
    <location>
        <begin position="329"/>
        <end position="564"/>
    </location>
</feature>
<name>A0ABY2XLD9_9GAMM</name>
<sequence length="579" mass="60761">MKAAQVDEVRAALTEQRGLLGSVAAFSAAINLLMLLPALYMLQVYDRVLSSGNGDTLLMLTVLVLGLYALMGALEWLRGLLVIRLGDALDRRLAARVYGAAFDRQLAGGANPAAQAVSDLNQVRQFLTGNAIFAFFDAPWAPLYLLVLFLFHPLLGALALVGALLLLALALINERWSRQPLRQSGRLNAEAGKLAGDQIRQAETIQAMGMLGRVRGRWAAPHGEAVDQQHLASERAALMTALTRTLRIALQSLMLGGGAWLAIQGDLTPGMMIAGSILIGRMLAPVEQVVGVWRQWSGTRLAHRRLCLLLSSYPAPAAGLALPAPAGALAVEGLTVVPPAGQRVTLSGLSFSLAAGEILGVVGESGSGKSSLARALVGVWPARTGKVRLDGADLHGWDRERLGPWLGYLPQDVALFAGSVAENIARFGPVHADSVVAAATEAGVHDMILRLPQGYDTVLGDGGAGLSGGQKQRIGLARALYGEPVLLVLDEPNANLDERGEAALAATLRGLKERGRTVVLITHRAGVLACTDKLLALSGGTARAFGPTGKVLESLRAAREGATPAAAAGYRMGNWGAAR</sequence>
<keyword evidence="2 7" id="KW-0812">Transmembrane</keyword>
<comment type="caution">
    <text evidence="10">The sequence shown here is derived from an EMBL/GenBank/DDBJ whole genome shotgun (WGS) entry which is preliminary data.</text>
</comment>
<dbReference type="SUPFAM" id="SSF90123">
    <property type="entry name" value="ABC transporter transmembrane region"/>
    <property type="match status" value="1"/>
</dbReference>
<dbReference type="Pfam" id="PF00664">
    <property type="entry name" value="ABC_membrane"/>
    <property type="match status" value="1"/>
</dbReference>
<dbReference type="Proteomes" id="UP000739180">
    <property type="component" value="Unassembled WGS sequence"/>
</dbReference>
<feature type="transmembrane region" description="Helical" evidence="7">
    <location>
        <begin position="143"/>
        <end position="172"/>
    </location>
</feature>
<evidence type="ECO:0000256" key="2">
    <source>
        <dbReference type="ARBA" id="ARBA00022692"/>
    </source>
</evidence>
<keyword evidence="4" id="KW-0067">ATP-binding</keyword>
<dbReference type="InterPro" id="IPR011527">
    <property type="entry name" value="ABC1_TM_dom"/>
</dbReference>
<dbReference type="InterPro" id="IPR010128">
    <property type="entry name" value="ATPase_T1SS_PrtD-like"/>
</dbReference>
<dbReference type="InterPro" id="IPR003439">
    <property type="entry name" value="ABC_transporter-like_ATP-bd"/>
</dbReference>
<evidence type="ECO:0000256" key="4">
    <source>
        <dbReference type="ARBA" id="ARBA00022840"/>
    </source>
</evidence>
<dbReference type="InterPro" id="IPR039421">
    <property type="entry name" value="Type_1_exporter"/>
</dbReference>
<dbReference type="Gene3D" id="3.40.50.300">
    <property type="entry name" value="P-loop containing nucleotide triphosphate hydrolases"/>
    <property type="match status" value="1"/>
</dbReference>
<protein>
    <submittedName>
        <fullName evidence="10">Type I secretion system permease/ATPase</fullName>
    </submittedName>
</protein>
<dbReference type="SUPFAM" id="SSF52540">
    <property type="entry name" value="P-loop containing nucleoside triphosphate hydrolases"/>
    <property type="match status" value="1"/>
</dbReference>
<dbReference type="SMART" id="SM00382">
    <property type="entry name" value="AAA"/>
    <property type="match status" value="1"/>
</dbReference>
<dbReference type="PROSITE" id="PS50893">
    <property type="entry name" value="ABC_TRANSPORTER_2"/>
    <property type="match status" value="1"/>
</dbReference>
<keyword evidence="5 7" id="KW-1133">Transmembrane helix</keyword>
<keyword evidence="6 7" id="KW-0472">Membrane</keyword>
<dbReference type="InterPro" id="IPR003593">
    <property type="entry name" value="AAA+_ATPase"/>
</dbReference>
<dbReference type="Pfam" id="PF00005">
    <property type="entry name" value="ABC_tran"/>
    <property type="match status" value="1"/>
</dbReference>
<evidence type="ECO:0000256" key="7">
    <source>
        <dbReference type="SAM" id="Phobius"/>
    </source>
</evidence>
<evidence type="ECO:0000313" key="10">
    <source>
        <dbReference type="EMBL" id="TMW13026.1"/>
    </source>
</evidence>
<keyword evidence="3" id="KW-0547">Nucleotide-binding</keyword>
<evidence type="ECO:0000259" key="9">
    <source>
        <dbReference type="PROSITE" id="PS50929"/>
    </source>
</evidence>
<comment type="subcellular location">
    <subcellularLocation>
        <location evidence="1">Cell membrane</location>
        <topology evidence="1">Multi-pass membrane protein</topology>
    </subcellularLocation>
</comment>
<feature type="domain" description="ABC transmembrane type-1" evidence="9">
    <location>
        <begin position="23"/>
        <end position="298"/>
    </location>
</feature>
<dbReference type="InterPro" id="IPR027417">
    <property type="entry name" value="P-loop_NTPase"/>
</dbReference>
<evidence type="ECO:0000256" key="1">
    <source>
        <dbReference type="ARBA" id="ARBA00004651"/>
    </source>
</evidence>
<dbReference type="RefSeq" id="WP_138772130.1">
    <property type="nucleotide sequence ID" value="NZ_JBHSSX010000128.1"/>
</dbReference>
<reference evidence="10 11" key="1">
    <citation type="submission" date="2019-05" db="EMBL/GenBank/DDBJ databases">
        <title>Genome of Alcanivorax gelatiniphagus, an oil degrading marine bacteria.</title>
        <authorList>
            <person name="Kwon K.K."/>
        </authorList>
    </citation>
    <scope>NUCLEOTIDE SEQUENCE [LARGE SCALE GENOMIC DNA]</scope>
    <source>
        <strain evidence="10 11">MEBiC 08158</strain>
    </source>
</reference>
<dbReference type="PROSITE" id="PS50929">
    <property type="entry name" value="ABC_TM1F"/>
    <property type="match status" value="1"/>
</dbReference>
<proteinExistence type="predicted"/>
<organism evidence="10 11">
    <name type="scientific">Alloalcanivorax gelatiniphagus</name>
    <dbReference type="NCBI Taxonomy" id="1194167"/>
    <lineage>
        <taxon>Bacteria</taxon>
        <taxon>Pseudomonadati</taxon>
        <taxon>Pseudomonadota</taxon>
        <taxon>Gammaproteobacteria</taxon>
        <taxon>Oceanospirillales</taxon>
        <taxon>Alcanivoracaceae</taxon>
        <taxon>Alloalcanivorax</taxon>
    </lineage>
</organism>
<keyword evidence="11" id="KW-1185">Reference proteome</keyword>
<dbReference type="PANTHER" id="PTHR24221">
    <property type="entry name" value="ATP-BINDING CASSETTE SUB-FAMILY B"/>
    <property type="match status" value="1"/>
</dbReference>
<dbReference type="PROSITE" id="PS00211">
    <property type="entry name" value="ABC_TRANSPORTER_1"/>
    <property type="match status" value="1"/>
</dbReference>
<feature type="transmembrane region" description="Helical" evidence="7">
    <location>
        <begin position="23"/>
        <end position="45"/>
    </location>
</feature>
<evidence type="ECO:0000313" key="11">
    <source>
        <dbReference type="Proteomes" id="UP000739180"/>
    </source>
</evidence>
<feature type="transmembrane region" description="Helical" evidence="7">
    <location>
        <begin position="57"/>
        <end position="77"/>
    </location>
</feature>
<dbReference type="EMBL" id="VCQT01000027">
    <property type="protein sequence ID" value="TMW13026.1"/>
    <property type="molecule type" value="Genomic_DNA"/>
</dbReference>
<evidence type="ECO:0000256" key="3">
    <source>
        <dbReference type="ARBA" id="ARBA00022741"/>
    </source>
</evidence>
<dbReference type="InterPro" id="IPR036640">
    <property type="entry name" value="ABC1_TM_sf"/>
</dbReference>
<dbReference type="PANTHER" id="PTHR24221:SF248">
    <property type="entry name" value="ABC TRANSPORTER TRANSMEMBRANE REGION"/>
    <property type="match status" value="1"/>
</dbReference>
<evidence type="ECO:0000256" key="5">
    <source>
        <dbReference type="ARBA" id="ARBA00022989"/>
    </source>
</evidence>
<dbReference type="Gene3D" id="1.20.1560.10">
    <property type="entry name" value="ABC transporter type 1, transmembrane domain"/>
    <property type="match status" value="1"/>
</dbReference>
<gene>
    <name evidence="10" type="ORF">FGS76_08145</name>
</gene>
<evidence type="ECO:0000259" key="8">
    <source>
        <dbReference type="PROSITE" id="PS50893"/>
    </source>
</evidence>